<dbReference type="EMBL" id="LDAU01000163">
    <property type="protein sequence ID" value="KRX01835.1"/>
    <property type="molecule type" value="Genomic_DNA"/>
</dbReference>
<proteinExistence type="predicted"/>
<protein>
    <submittedName>
        <fullName evidence="2">Uncharacterized protein</fullName>
    </submittedName>
</protein>
<sequence length="141" mass="16610">MDEYKQSQVIGDLMLECMDVSSNSRKFRSQLESLKTQIKIKEIEVRGKLQSEQSGLLISVEGLQRGLLRNIEQEENLKEYLKITLKRLEDEMDETQKMSQKLLKRFQKIEYDLGTDTEYLMEEAKKECEKNEVQKANLDLN</sequence>
<comment type="caution">
    <text evidence="2">The sequence shown here is derived from an EMBL/GenBank/DDBJ whole genome shotgun (WGS) entry which is preliminary data.</text>
</comment>
<dbReference type="Proteomes" id="UP000054937">
    <property type="component" value="Unassembled WGS sequence"/>
</dbReference>
<gene>
    <name evidence="2" type="ORF">PPERSA_00545</name>
</gene>
<keyword evidence="3" id="KW-1185">Reference proteome</keyword>
<evidence type="ECO:0000256" key="1">
    <source>
        <dbReference type="SAM" id="Coils"/>
    </source>
</evidence>
<keyword evidence="1" id="KW-0175">Coiled coil</keyword>
<reference evidence="2 3" key="1">
    <citation type="journal article" date="2015" name="Sci. Rep.">
        <title>Genome of the facultative scuticociliatosis pathogen Pseudocohnilembus persalinus provides insight into its virulence through horizontal gene transfer.</title>
        <authorList>
            <person name="Xiong J."/>
            <person name="Wang G."/>
            <person name="Cheng J."/>
            <person name="Tian M."/>
            <person name="Pan X."/>
            <person name="Warren A."/>
            <person name="Jiang C."/>
            <person name="Yuan D."/>
            <person name="Miao W."/>
        </authorList>
    </citation>
    <scope>NUCLEOTIDE SEQUENCE [LARGE SCALE GENOMIC DNA]</scope>
    <source>
        <strain evidence="2">36N120E</strain>
    </source>
</reference>
<dbReference type="AlphaFoldDB" id="A0A0V0QI65"/>
<organism evidence="2 3">
    <name type="scientific">Pseudocohnilembus persalinus</name>
    <name type="common">Ciliate</name>
    <dbReference type="NCBI Taxonomy" id="266149"/>
    <lineage>
        <taxon>Eukaryota</taxon>
        <taxon>Sar</taxon>
        <taxon>Alveolata</taxon>
        <taxon>Ciliophora</taxon>
        <taxon>Intramacronucleata</taxon>
        <taxon>Oligohymenophorea</taxon>
        <taxon>Scuticociliatia</taxon>
        <taxon>Philasterida</taxon>
        <taxon>Pseudocohnilembidae</taxon>
        <taxon>Pseudocohnilembus</taxon>
    </lineage>
</organism>
<feature type="coiled-coil region" evidence="1">
    <location>
        <begin position="71"/>
        <end position="141"/>
    </location>
</feature>
<accession>A0A0V0QI65</accession>
<name>A0A0V0QI65_PSEPJ</name>
<evidence type="ECO:0000313" key="2">
    <source>
        <dbReference type="EMBL" id="KRX01835.1"/>
    </source>
</evidence>
<evidence type="ECO:0000313" key="3">
    <source>
        <dbReference type="Proteomes" id="UP000054937"/>
    </source>
</evidence>
<dbReference type="InParanoid" id="A0A0V0QI65"/>